<dbReference type="Proteomes" id="UP000198584">
    <property type="component" value="Unassembled WGS sequence"/>
</dbReference>
<gene>
    <name evidence="1" type="ORF">SAMN05421743_115121</name>
</gene>
<proteinExistence type="predicted"/>
<organism evidence="1 2">
    <name type="scientific">Thalassobacillus cyri</name>
    <dbReference type="NCBI Taxonomy" id="571932"/>
    <lineage>
        <taxon>Bacteria</taxon>
        <taxon>Bacillati</taxon>
        <taxon>Bacillota</taxon>
        <taxon>Bacilli</taxon>
        <taxon>Bacillales</taxon>
        <taxon>Bacillaceae</taxon>
        <taxon>Thalassobacillus</taxon>
    </lineage>
</organism>
<sequence length="73" mass="8298">MRGNSTVAIQGWLSGLEAEKQALLTEMDVEMNGLPDGSKQEEWLTEQHRKLEQIEALIFATQANLSLCRRKVR</sequence>
<dbReference type="AlphaFoldDB" id="A0A1H4GF68"/>
<keyword evidence="2" id="KW-1185">Reference proteome</keyword>
<dbReference type="EMBL" id="FNQR01000015">
    <property type="protein sequence ID" value="SEB08236.1"/>
    <property type="molecule type" value="Genomic_DNA"/>
</dbReference>
<dbReference type="RefSeq" id="WP_093046035.1">
    <property type="nucleotide sequence ID" value="NZ_FNQR01000015.1"/>
</dbReference>
<name>A0A1H4GF68_9BACI</name>
<evidence type="ECO:0000313" key="1">
    <source>
        <dbReference type="EMBL" id="SEB08236.1"/>
    </source>
</evidence>
<evidence type="ECO:0000313" key="2">
    <source>
        <dbReference type="Proteomes" id="UP000198584"/>
    </source>
</evidence>
<accession>A0A1H4GF68</accession>
<reference evidence="1 2" key="1">
    <citation type="submission" date="2016-10" db="EMBL/GenBank/DDBJ databases">
        <authorList>
            <person name="de Groot N.N."/>
        </authorList>
    </citation>
    <scope>NUCLEOTIDE SEQUENCE [LARGE SCALE GENOMIC DNA]</scope>
    <source>
        <strain evidence="1 2">CCM7597</strain>
    </source>
</reference>
<dbReference type="OrthoDB" id="2970709at2"/>
<protein>
    <submittedName>
        <fullName evidence="1">Uncharacterized protein</fullName>
    </submittedName>
</protein>